<gene>
    <name evidence="2" type="ORF">E2558_05140</name>
</gene>
<evidence type="ECO:0000256" key="1">
    <source>
        <dbReference type="SAM" id="Phobius"/>
    </source>
</evidence>
<reference evidence="2 3" key="1">
    <citation type="submission" date="2019-04" db="EMBL/GenBank/DDBJ databases">
        <title>Genomic characterization of Staphylococcus petrasii strains.</title>
        <authorList>
            <person name="Vrbovska V."/>
            <person name="Kovarovic V."/>
            <person name="Maslanova I."/>
            <person name="Indrakova A."/>
            <person name="Petras P."/>
            <person name="Sedo O."/>
            <person name="Svec P."/>
            <person name="Fisarova L."/>
            <person name="Sedlacek I."/>
            <person name="Doskar J."/>
            <person name="Pantucek R."/>
        </authorList>
    </citation>
    <scope>NUCLEOTIDE SEQUENCE [LARGE SCALE GENOMIC DNA]</scope>
    <source>
        <strain evidence="2 3">CCM 8529</strain>
    </source>
</reference>
<feature type="transmembrane region" description="Helical" evidence="1">
    <location>
        <begin position="6"/>
        <end position="21"/>
    </location>
</feature>
<dbReference type="EMBL" id="SRPJ01000001">
    <property type="protein sequence ID" value="TGN29032.1"/>
    <property type="molecule type" value="Genomic_DNA"/>
</dbReference>
<sequence>MNPFIVMIFAVLVTNIVLLTIKQLRTKNIIKGIGLELTVSIFLSAILMLVFYLIYMLIMRWK</sequence>
<feature type="transmembrane region" description="Helical" evidence="1">
    <location>
        <begin position="33"/>
        <end position="58"/>
    </location>
</feature>
<keyword evidence="1" id="KW-1133">Transmembrane helix</keyword>
<keyword evidence="3" id="KW-1185">Reference proteome</keyword>
<dbReference type="AlphaFoldDB" id="A0A4Z1BZY8"/>
<proteinExistence type="predicted"/>
<evidence type="ECO:0000313" key="2">
    <source>
        <dbReference type="EMBL" id="TGN29032.1"/>
    </source>
</evidence>
<comment type="caution">
    <text evidence="2">The sequence shown here is derived from an EMBL/GenBank/DDBJ whole genome shotgun (WGS) entry which is preliminary data.</text>
</comment>
<keyword evidence="1" id="KW-0472">Membrane</keyword>
<organism evidence="2 3">
    <name type="scientific">Staphylococcus pragensis</name>
    <dbReference type="NCBI Taxonomy" id="1611836"/>
    <lineage>
        <taxon>Bacteria</taxon>
        <taxon>Bacillati</taxon>
        <taxon>Bacillota</taxon>
        <taxon>Bacilli</taxon>
        <taxon>Bacillales</taxon>
        <taxon>Staphylococcaceae</taxon>
        <taxon>Staphylococcus</taxon>
    </lineage>
</organism>
<name>A0A4Z1BZY8_9STAP</name>
<dbReference type="RefSeq" id="WP_126567112.1">
    <property type="nucleotide sequence ID" value="NZ_SRPJ01000001.1"/>
</dbReference>
<accession>A0A4Z1BZY8</accession>
<evidence type="ECO:0000313" key="3">
    <source>
        <dbReference type="Proteomes" id="UP000297459"/>
    </source>
</evidence>
<protein>
    <submittedName>
        <fullName evidence="2">Uncharacterized protein</fullName>
    </submittedName>
</protein>
<dbReference type="Proteomes" id="UP000297459">
    <property type="component" value="Unassembled WGS sequence"/>
</dbReference>
<keyword evidence="1" id="KW-0812">Transmembrane</keyword>